<sequence>MGLLFIHINCSGTNPVTGFINSLSSKTKSSSLAQKVGKILPSSSKEFIDIYAMESQVRNHRVWVQEKSKELKSTKKALRSLMNASRQNDFQLYEFLDANLSVMAAAHENVLSNAIKEKKLIIRVQKSKKTNIDTKISGKDNTYLQQFIILDDAIDLRKSAYQESISKIKKALVKRDMDLVFIKEQKNEWFFITEELSDKRKEFQPSIDKLTASLVDAITNETNHIEKISKQLNKVESINKRLDFLDKLFLNIDKIAEKQKGGRVYLKKSSEFKEEYEIRFEKSVKDYEKYLENLRQLFIN</sequence>
<dbReference type="EMBL" id="UINC01001081">
    <property type="protein sequence ID" value="SUZ70089.1"/>
    <property type="molecule type" value="Genomic_DNA"/>
</dbReference>
<reference evidence="1" key="1">
    <citation type="submission" date="2018-05" db="EMBL/GenBank/DDBJ databases">
        <authorList>
            <person name="Lanie J.A."/>
            <person name="Ng W.-L."/>
            <person name="Kazmierczak K.M."/>
            <person name="Andrzejewski T.M."/>
            <person name="Davidsen T.M."/>
            <person name="Wayne K.J."/>
            <person name="Tettelin H."/>
            <person name="Glass J.I."/>
            <person name="Rusch D."/>
            <person name="Podicherti R."/>
            <person name="Tsui H.-C.T."/>
            <person name="Winkler M.E."/>
        </authorList>
    </citation>
    <scope>NUCLEOTIDE SEQUENCE</scope>
</reference>
<accession>A0A381PVZ1</accession>
<gene>
    <name evidence="1" type="ORF">METZ01_LOCUS22943</name>
</gene>
<organism evidence="1">
    <name type="scientific">marine metagenome</name>
    <dbReference type="NCBI Taxonomy" id="408172"/>
    <lineage>
        <taxon>unclassified sequences</taxon>
        <taxon>metagenomes</taxon>
        <taxon>ecological metagenomes</taxon>
    </lineage>
</organism>
<name>A0A381PVZ1_9ZZZZ</name>
<protein>
    <submittedName>
        <fullName evidence="1">Uncharacterized protein</fullName>
    </submittedName>
</protein>
<dbReference type="AlphaFoldDB" id="A0A381PVZ1"/>
<evidence type="ECO:0000313" key="1">
    <source>
        <dbReference type="EMBL" id="SUZ70089.1"/>
    </source>
</evidence>
<proteinExistence type="predicted"/>